<comment type="caution">
    <text evidence="1">The sequence shown here is derived from an EMBL/GenBank/DDBJ whole genome shotgun (WGS) entry which is preliminary data.</text>
</comment>
<dbReference type="Proteomes" id="UP001172386">
    <property type="component" value="Unassembled WGS sequence"/>
</dbReference>
<name>A0ACC3AE15_9EURO</name>
<organism evidence="1 2">
    <name type="scientific">Neophaeococcomyces mojaviensis</name>
    <dbReference type="NCBI Taxonomy" id="3383035"/>
    <lineage>
        <taxon>Eukaryota</taxon>
        <taxon>Fungi</taxon>
        <taxon>Dikarya</taxon>
        <taxon>Ascomycota</taxon>
        <taxon>Pezizomycotina</taxon>
        <taxon>Eurotiomycetes</taxon>
        <taxon>Chaetothyriomycetidae</taxon>
        <taxon>Chaetothyriales</taxon>
        <taxon>Chaetothyriales incertae sedis</taxon>
        <taxon>Neophaeococcomyces</taxon>
    </lineage>
</organism>
<accession>A0ACC3AE15</accession>
<evidence type="ECO:0000313" key="2">
    <source>
        <dbReference type="Proteomes" id="UP001172386"/>
    </source>
</evidence>
<protein>
    <submittedName>
        <fullName evidence="1">Uncharacterized protein</fullName>
    </submittedName>
</protein>
<keyword evidence="2" id="KW-1185">Reference proteome</keyword>
<dbReference type="EMBL" id="JAPDRQ010000030">
    <property type="protein sequence ID" value="KAJ9660574.1"/>
    <property type="molecule type" value="Genomic_DNA"/>
</dbReference>
<gene>
    <name evidence="1" type="ORF">H2198_002511</name>
</gene>
<reference evidence="1" key="1">
    <citation type="submission" date="2022-10" db="EMBL/GenBank/DDBJ databases">
        <title>Culturing micro-colonial fungi from biological soil crusts in the Mojave desert and describing Neophaeococcomyces mojavensis, and introducing the new genera and species Taxawa tesnikishii.</title>
        <authorList>
            <person name="Kurbessoian T."/>
            <person name="Stajich J.E."/>
        </authorList>
    </citation>
    <scope>NUCLEOTIDE SEQUENCE</scope>
    <source>
        <strain evidence="1">JES_112</strain>
    </source>
</reference>
<proteinExistence type="predicted"/>
<evidence type="ECO:0000313" key="1">
    <source>
        <dbReference type="EMBL" id="KAJ9660574.1"/>
    </source>
</evidence>
<sequence>MNAERAIKRRATRACQSCRSRKVRCDILVNGVRCTNCKLDNVDCLLLGSRRGKGNNKSLRESHESPAESTPSSNRDTNTVPTEYVDNECLGRVYLSPRSTTANGDDVPVCLTFDDEEVRDTIDDRTEQGNRAEIPEIQNATSTGSGARSALSNDCAVSSPQSLHLPLFIKPLPKSMDGEDIDYLQRKGGFIIPQAELRNEIIRSYITSVHPFMPILDLREFLDAACNEESTGRISLLLFQAVMFAGLASLKEDIIQQTNCDSLKQARTVFFNRVRLLYDFEIEPDNTNVLQSLLLMSFAYEKWNDQKHTWHWTGLALSLAQNMGLHRETHGPDIPQKLQHLQRRLWWSLYIRDRLIGLGTRRPVRIRDDEYDVPMLTLQDFDIEPLDMPFTMSHHEIPVPQEVSQNRCLALMCIELAKLCIYIGHMLASQYTTLGERSQLTRNMMVAPKQPLERAQGLLTCDKELTEWYQTLDPQLRTLAHQSDRGALSNCQEIQWSILHMIYQTSIIVLHRPQVLQPCVDGAEVAQMQKSSREKVKDAARMITKITRSMLRRDKVRFLPTSGVPALLSASLGHMLDIKSKDEDVRDASIFRFYQNMQVLQRLRTVYASADSAVSFLALAIRKAGINVPIPLASQPIPTTMFETQSTHQPFLAPSTQTSRKALGLSTQNPRFNSMNSLSQERQASLFNESTNGLRLVQPDNLQHSQRLGQHTRDLHNAMTFQTHAGLSNLDASMDANLPCDVYSASIATSLEQGQSYASGDIAMQDPLPLWIVGGDFFNTNSSLDHDISQEPIAPSYDFCSDAFGLLDAFDRDNEDSNTIVVDRSNAF</sequence>